<dbReference type="VEuPathDB" id="FungiDB:PV08_08640"/>
<feature type="region of interest" description="Disordered" evidence="1">
    <location>
        <begin position="1"/>
        <end position="281"/>
    </location>
</feature>
<feature type="compositionally biased region" description="Basic and acidic residues" evidence="1">
    <location>
        <begin position="115"/>
        <end position="128"/>
    </location>
</feature>
<dbReference type="AlphaFoldDB" id="A0A0D1ZKV3"/>
<feature type="compositionally biased region" description="Basic and acidic residues" evidence="1">
    <location>
        <begin position="137"/>
        <end position="152"/>
    </location>
</feature>
<dbReference type="Proteomes" id="UP000053328">
    <property type="component" value="Unassembled WGS sequence"/>
</dbReference>
<reference evidence="2 3" key="1">
    <citation type="submission" date="2015-01" db="EMBL/GenBank/DDBJ databases">
        <title>The Genome Sequence of Exophiala spinifera CBS89968.</title>
        <authorList>
            <consortium name="The Broad Institute Genomics Platform"/>
            <person name="Cuomo C."/>
            <person name="de Hoog S."/>
            <person name="Gorbushina A."/>
            <person name="Stielow B."/>
            <person name="Teixiera M."/>
            <person name="Abouelleil A."/>
            <person name="Chapman S.B."/>
            <person name="Priest M."/>
            <person name="Young S.K."/>
            <person name="Wortman J."/>
            <person name="Nusbaum C."/>
            <person name="Birren B."/>
        </authorList>
    </citation>
    <scope>NUCLEOTIDE SEQUENCE [LARGE SCALE GENOMIC DNA]</scope>
    <source>
        <strain evidence="2 3">CBS 89968</strain>
    </source>
</reference>
<name>A0A0D1ZKV3_9EURO</name>
<dbReference type="HOGENOM" id="CLU_481485_0_0_1"/>
<feature type="compositionally biased region" description="Basic and acidic residues" evidence="1">
    <location>
        <begin position="421"/>
        <end position="430"/>
    </location>
</feature>
<proteinExistence type="predicted"/>
<dbReference type="OrthoDB" id="4160225at2759"/>
<protein>
    <submittedName>
        <fullName evidence="2">Uncharacterized protein</fullName>
    </submittedName>
</protein>
<accession>A0A0D1ZKV3</accession>
<evidence type="ECO:0000256" key="1">
    <source>
        <dbReference type="SAM" id="MobiDB-lite"/>
    </source>
</evidence>
<feature type="compositionally biased region" description="Polar residues" evidence="1">
    <location>
        <begin position="379"/>
        <end position="394"/>
    </location>
</feature>
<feature type="region of interest" description="Disordered" evidence="1">
    <location>
        <begin position="314"/>
        <end position="394"/>
    </location>
</feature>
<gene>
    <name evidence="2" type="ORF">PV08_08640</name>
</gene>
<feature type="compositionally biased region" description="Polar residues" evidence="1">
    <location>
        <begin position="315"/>
        <end position="327"/>
    </location>
</feature>
<feature type="compositionally biased region" description="Basic residues" evidence="1">
    <location>
        <begin position="358"/>
        <end position="370"/>
    </location>
</feature>
<organism evidence="2 3">
    <name type="scientific">Exophiala spinifera</name>
    <dbReference type="NCBI Taxonomy" id="91928"/>
    <lineage>
        <taxon>Eukaryota</taxon>
        <taxon>Fungi</taxon>
        <taxon>Dikarya</taxon>
        <taxon>Ascomycota</taxon>
        <taxon>Pezizomycotina</taxon>
        <taxon>Eurotiomycetes</taxon>
        <taxon>Chaetothyriomycetidae</taxon>
        <taxon>Chaetothyriales</taxon>
        <taxon>Herpotrichiellaceae</taxon>
        <taxon>Exophiala</taxon>
    </lineage>
</organism>
<evidence type="ECO:0000313" key="3">
    <source>
        <dbReference type="Proteomes" id="UP000053328"/>
    </source>
</evidence>
<dbReference type="RefSeq" id="XP_016233668.1">
    <property type="nucleotide sequence ID" value="XM_016382965.1"/>
</dbReference>
<feature type="compositionally biased region" description="Low complexity" evidence="1">
    <location>
        <begin position="236"/>
        <end position="246"/>
    </location>
</feature>
<feature type="region of interest" description="Disordered" evidence="1">
    <location>
        <begin position="421"/>
        <end position="442"/>
    </location>
</feature>
<sequence length="570" mass="61490">MTKLQKQPPPAYPGSGRSTSTTTTSTAPLQGAVPYENLPQSTQQPVPVMTAVTPSSYNDLPSTNPFSPNFTPPSAALNADQQSPFSPVSPLIETPSVQRRSEASIVAPTPQRPDANQRRSVDLRRLDGKPYSGSTPVERHAKPVRVARDMHDGALPPVYKRRDSDLVKPAEGAQGSACRHCGKKCAEGQECSHCGKRKASLPKANSTTPPVSQHTRTTSEGVNSHRSRISETTTAGPSSSPGSSPGRKSCCNKCGRYKRPGSIDASNPSHAHAATEPMPMASHPALRVHQAGLSVQPGMSGLRSSVYPQIDVIPPSTTSYKPTTQFPPSIYGDESPLVGRDVPPEAKPSRHSSLIRSLSRRLSRRDKKKEKATPPGSPLPSQQVAAGETQSGEQSAGRLINMISAAMQGPLAGTERDTQYSRLTPDEQPDRPTTPFSFVGGKDEEEVFEMVHVRDRESLSDSDSWKEGANEQITITRPDSGVIPQDTIDVIPRPKSAEPFSQHLAVPEAERPQITRFKSLRSGVSRMNSNISRSTSLKRLGSLKTAHHAWYRDDMAIEGAMGNEHAVPAF</sequence>
<evidence type="ECO:0000313" key="2">
    <source>
        <dbReference type="EMBL" id="KIW13452.1"/>
    </source>
</evidence>
<dbReference type="EMBL" id="KN847497">
    <property type="protein sequence ID" value="KIW13452.1"/>
    <property type="molecule type" value="Genomic_DNA"/>
</dbReference>
<keyword evidence="3" id="KW-1185">Reference proteome</keyword>
<feature type="compositionally biased region" description="Polar residues" evidence="1">
    <location>
        <begin position="52"/>
        <end position="69"/>
    </location>
</feature>
<feature type="compositionally biased region" description="Polar residues" evidence="1">
    <location>
        <begin position="203"/>
        <end position="235"/>
    </location>
</feature>
<dbReference type="GeneID" id="27335723"/>